<evidence type="ECO:0000313" key="2">
    <source>
        <dbReference type="EMBL" id="QCK13680.1"/>
    </source>
</evidence>
<protein>
    <recommendedName>
        <fullName evidence="4">Zinc metallopeptidase</fullName>
    </recommendedName>
</protein>
<gene>
    <name evidence="2" type="ORF">DCC35_02370</name>
</gene>
<dbReference type="RefSeq" id="WP_137089278.1">
    <property type="nucleotide sequence ID" value="NZ_CP028923.1"/>
</dbReference>
<dbReference type="OrthoDB" id="9784298at2"/>
<name>A0A4D7JJQ2_9BACT</name>
<dbReference type="EMBL" id="CP028923">
    <property type="protein sequence ID" value="QCK13680.1"/>
    <property type="molecule type" value="Genomic_DNA"/>
</dbReference>
<accession>A0A4D7JJQ2</accession>
<dbReference type="InterPro" id="IPR007395">
    <property type="entry name" value="Zn_peptidase_2"/>
</dbReference>
<proteinExistence type="predicted"/>
<feature type="transmembrane region" description="Helical" evidence="1">
    <location>
        <begin position="202"/>
        <end position="226"/>
    </location>
</feature>
<dbReference type="PANTHER" id="PTHR36434:SF1">
    <property type="entry name" value="MEMBRANE PROTEASE YUGP-RELATED"/>
    <property type="match status" value="1"/>
</dbReference>
<evidence type="ECO:0008006" key="4">
    <source>
        <dbReference type="Google" id="ProtNLM"/>
    </source>
</evidence>
<feature type="transmembrane region" description="Helical" evidence="1">
    <location>
        <begin position="149"/>
        <end position="170"/>
    </location>
</feature>
<dbReference type="Pfam" id="PF04298">
    <property type="entry name" value="Zn_peptidase_2"/>
    <property type="match status" value="1"/>
</dbReference>
<reference evidence="2 3" key="1">
    <citation type="submission" date="2018-04" db="EMBL/GenBank/DDBJ databases">
        <title>Complete genome uncultured novel isolate.</title>
        <authorList>
            <person name="Merlino G."/>
        </authorList>
    </citation>
    <scope>NUCLEOTIDE SEQUENCE [LARGE SCALE GENOMIC DNA]</scope>
    <source>
        <strain evidence="3">R1DC9</strain>
    </source>
</reference>
<sequence>MIWIIFIVFGIISFAVSQKLKSKFKKYSKIGLQNGLTGAEIARLMLADNNIHDVKVTCVQGELTDHYNPAHKTVNLSEAVYHGNSAASAAVASHECGHAVQHANAYSMLKVRSALVPIQNVSAKILNIVVIASIFGGAFLFNSFPFQSILLIIIGAYSVMTLFSLVTLPVEFDASKRALAWVKNRNIVTTSEYDMAKDALKWAAMTYVVAAIASLVTLMYYISLFLGSRD</sequence>
<dbReference type="KEGG" id="fpf:DCC35_02370"/>
<dbReference type="PANTHER" id="PTHR36434">
    <property type="entry name" value="MEMBRANE PROTEASE YUGP-RELATED"/>
    <property type="match status" value="1"/>
</dbReference>
<keyword evidence="1" id="KW-0472">Membrane</keyword>
<evidence type="ECO:0000256" key="1">
    <source>
        <dbReference type="SAM" id="Phobius"/>
    </source>
</evidence>
<feature type="transmembrane region" description="Helical" evidence="1">
    <location>
        <begin position="125"/>
        <end position="142"/>
    </location>
</feature>
<organism evidence="2 3">
    <name type="scientific">Mangrovivirga cuniculi</name>
    <dbReference type="NCBI Taxonomy" id="2715131"/>
    <lineage>
        <taxon>Bacteria</taxon>
        <taxon>Pseudomonadati</taxon>
        <taxon>Bacteroidota</taxon>
        <taxon>Cytophagia</taxon>
        <taxon>Cytophagales</taxon>
        <taxon>Mangrovivirgaceae</taxon>
        <taxon>Mangrovivirga</taxon>
    </lineage>
</organism>
<keyword evidence="1" id="KW-1133">Transmembrane helix</keyword>
<dbReference type="AlphaFoldDB" id="A0A4D7JJQ2"/>
<keyword evidence="1" id="KW-0812">Transmembrane</keyword>
<dbReference type="Proteomes" id="UP000298616">
    <property type="component" value="Chromosome"/>
</dbReference>
<evidence type="ECO:0000313" key="3">
    <source>
        <dbReference type="Proteomes" id="UP000298616"/>
    </source>
</evidence>
<keyword evidence="3" id="KW-1185">Reference proteome</keyword>